<evidence type="ECO:0000313" key="2">
    <source>
        <dbReference type="Proteomes" id="UP001280121"/>
    </source>
</evidence>
<organism evidence="1 2">
    <name type="scientific">Dipteronia dyeriana</name>
    <dbReference type="NCBI Taxonomy" id="168575"/>
    <lineage>
        <taxon>Eukaryota</taxon>
        <taxon>Viridiplantae</taxon>
        <taxon>Streptophyta</taxon>
        <taxon>Embryophyta</taxon>
        <taxon>Tracheophyta</taxon>
        <taxon>Spermatophyta</taxon>
        <taxon>Magnoliopsida</taxon>
        <taxon>eudicotyledons</taxon>
        <taxon>Gunneridae</taxon>
        <taxon>Pentapetalae</taxon>
        <taxon>rosids</taxon>
        <taxon>malvids</taxon>
        <taxon>Sapindales</taxon>
        <taxon>Sapindaceae</taxon>
        <taxon>Hippocastanoideae</taxon>
        <taxon>Acereae</taxon>
        <taxon>Dipteronia</taxon>
    </lineage>
</organism>
<gene>
    <name evidence="1" type="ORF">Ddye_019394</name>
</gene>
<dbReference type="AlphaFoldDB" id="A0AAD9TXP0"/>
<evidence type="ECO:0000313" key="1">
    <source>
        <dbReference type="EMBL" id="KAK2644199.1"/>
    </source>
</evidence>
<dbReference type="EMBL" id="JANJYI010000006">
    <property type="protein sequence ID" value="KAK2644199.1"/>
    <property type="molecule type" value="Genomic_DNA"/>
</dbReference>
<protein>
    <submittedName>
        <fullName evidence="1">Uncharacterized protein</fullName>
    </submittedName>
</protein>
<name>A0AAD9TXP0_9ROSI</name>
<reference evidence="1" key="1">
    <citation type="journal article" date="2023" name="Plant J.">
        <title>Genome sequences and population genomics provide insights into the demographic history, inbreeding, and mutation load of two 'living fossil' tree species of Dipteronia.</title>
        <authorList>
            <person name="Feng Y."/>
            <person name="Comes H.P."/>
            <person name="Chen J."/>
            <person name="Zhu S."/>
            <person name="Lu R."/>
            <person name="Zhang X."/>
            <person name="Li P."/>
            <person name="Qiu J."/>
            <person name="Olsen K.M."/>
            <person name="Qiu Y."/>
        </authorList>
    </citation>
    <scope>NUCLEOTIDE SEQUENCE</scope>
    <source>
        <strain evidence="1">KIB01</strain>
    </source>
</reference>
<dbReference type="Proteomes" id="UP001280121">
    <property type="component" value="Unassembled WGS sequence"/>
</dbReference>
<proteinExistence type="predicted"/>
<sequence>MKKRVMLAVDVGWLSGYCRREFSPTGHPVQSSINFQSRPVFHQLPVPLLFTSAPYAPRHDYFQFSHRVVTRELFFFSVSSCSDPAVVYPVLTLFFIQCSDTTVVLRPVDVTSHRFKKRKLLASQPLLMIQRKIDAMNRS</sequence>
<keyword evidence="2" id="KW-1185">Reference proteome</keyword>
<accession>A0AAD9TXP0</accession>
<comment type="caution">
    <text evidence="1">The sequence shown here is derived from an EMBL/GenBank/DDBJ whole genome shotgun (WGS) entry which is preliminary data.</text>
</comment>